<keyword evidence="6" id="KW-0418">Kinase</keyword>
<evidence type="ECO:0000256" key="4">
    <source>
        <dbReference type="ARBA" id="ARBA00022679"/>
    </source>
</evidence>
<name>A0ABP5AVH5_9ACTN</name>
<dbReference type="SUPFAM" id="SSF55874">
    <property type="entry name" value="ATPase domain of HSP90 chaperone/DNA topoisomerase II/histidine kinase"/>
    <property type="match status" value="1"/>
</dbReference>
<dbReference type="EC" id="2.7.13.3" evidence="2"/>
<organism evidence="11 12">
    <name type="scientific">Nocardioides lentus</name>
    <dbReference type="NCBI Taxonomy" id="338077"/>
    <lineage>
        <taxon>Bacteria</taxon>
        <taxon>Bacillati</taxon>
        <taxon>Actinomycetota</taxon>
        <taxon>Actinomycetes</taxon>
        <taxon>Propionibacteriales</taxon>
        <taxon>Nocardioidaceae</taxon>
        <taxon>Nocardioides</taxon>
    </lineage>
</organism>
<dbReference type="InterPro" id="IPR036890">
    <property type="entry name" value="HATPase_C_sf"/>
</dbReference>
<feature type="domain" description="Signal transduction histidine kinase subgroup 3 dimerisation and phosphoacceptor" evidence="10">
    <location>
        <begin position="242"/>
        <end position="307"/>
    </location>
</feature>
<dbReference type="InterPro" id="IPR011712">
    <property type="entry name" value="Sig_transdc_His_kin_sub3_dim/P"/>
</dbReference>
<keyword evidence="8" id="KW-0902">Two-component regulatory system</keyword>
<dbReference type="Pfam" id="PF07730">
    <property type="entry name" value="HisKA_3"/>
    <property type="match status" value="1"/>
</dbReference>
<dbReference type="Gene3D" id="3.30.565.10">
    <property type="entry name" value="Histidine kinase-like ATPase, C-terminal domain"/>
    <property type="match status" value="1"/>
</dbReference>
<keyword evidence="12" id="KW-1185">Reference proteome</keyword>
<feature type="transmembrane region" description="Helical" evidence="9">
    <location>
        <begin position="91"/>
        <end position="110"/>
    </location>
</feature>
<evidence type="ECO:0000313" key="11">
    <source>
        <dbReference type="EMBL" id="GAA1920718.1"/>
    </source>
</evidence>
<evidence type="ECO:0000256" key="2">
    <source>
        <dbReference type="ARBA" id="ARBA00012438"/>
    </source>
</evidence>
<keyword evidence="9" id="KW-0812">Transmembrane</keyword>
<feature type="transmembrane region" description="Helical" evidence="9">
    <location>
        <begin position="67"/>
        <end position="85"/>
    </location>
</feature>
<keyword evidence="9" id="KW-0472">Membrane</keyword>
<dbReference type="Gene3D" id="1.20.5.1930">
    <property type="match status" value="1"/>
</dbReference>
<evidence type="ECO:0000256" key="6">
    <source>
        <dbReference type="ARBA" id="ARBA00022777"/>
    </source>
</evidence>
<dbReference type="PANTHER" id="PTHR24421">
    <property type="entry name" value="NITRATE/NITRITE SENSOR PROTEIN NARX-RELATED"/>
    <property type="match status" value="1"/>
</dbReference>
<evidence type="ECO:0000313" key="12">
    <source>
        <dbReference type="Proteomes" id="UP001501612"/>
    </source>
</evidence>
<keyword evidence="5" id="KW-0547">Nucleotide-binding</keyword>
<accession>A0ABP5AVH5</accession>
<evidence type="ECO:0000259" key="10">
    <source>
        <dbReference type="Pfam" id="PF07730"/>
    </source>
</evidence>
<keyword evidence="9" id="KW-1133">Transmembrane helix</keyword>
<evidence type="ECO:0000256" key="8">
    <source>
        <dbReference type="ARBA" id="ARBA00023012"/>
    </source>
</evidence>
<dbReference type="Proteomes" id="UP001501612">
    <property type="component" value="Unassembled WGS sequence"/>
</dbReference>
<proteinExistence type="predicted"/>
<keyword evidence="3" id="KW-0597">Phosphoprotein</keyword>
<evidence type="ECO:0000256" key="7">
    <source>
        <dbReference type="ARBA" id="ARBA00022840"/>
    </source>
</evidence>
<dbReference type="InterPro" id="IPR050482">
    <property type="entry name" value="Sensor_HK_TwoCompSys"/>
</dbReference>
<protein>
    <recommendedName>
        <fullName evidence="2">histidine kinase</fullName>
        <ecNumber evidence="2">2.7.13.3</ecNumber>
    </recommendedName>
</protein>
<evidence type="ECO:0000256" key="5">
    <source>
        <dbReference type="ARBA" id="ARBA00022741"/>
    </source>
</evidence>
<evidence type="ECO:0000256" key="1">
    <source>
        <dbReference type="ARBA" id="ARBA00000085"/>
    </source>
</evidence>
<comment type="catalytic activity">
    <reaction evidence="1">
        <text>ATP + protein L-histidine = ADP + protein N-phospho-L-histidine.</text>
        <dbReference type="EC" id="2.7.13.3"/>
    </reaction>
</comment>
<keyword evidence="7" id="KW-0067">ATP-binding</keyword>
<dbReference type="PANTHER" id="PTHR24421:SF10">
    <property type="entry name" value="NITRATE_NITRITE SENSOR PROTEIN NARQ"/>
    <property type="match status" value="1"/>
</dbReference>
<evidence type="ECO:0000256" key="3">
    <source>
        <dbReference type="ARBA" id="ARBA00022553"/>
    </source>
</evidence>
<dbReference type="EMBL" id="BAAAMY010000005">
    <property type="protein sequence ID" value="GAA1920718.1"/>
    <property type="molecule type" value="Genomic_DNA"/>
</dbReference>
<keyword evidence="4" id="KW-0808">Transferase</keyword>
<feature type="transmembrane region" description="Helical" evidence="9">
    <location>
        <begin position="115"/>
        <end position="133"/>
    </location>
</feature>
<reference evidence="12" key="1">
    <citation type="journal article" date="2019" name="Int. J. Syst. Evol. Microbiol.">
        <title>The Global Catalogue of Microorganisms (GCM) 10K type strain sequencing project: providing services to taxonomists for standard genome sequencing and annotation.</title>
        <authorList>
            <consortium name="The Broad Institute Genomics Platform"/>
            <consortium name="The Broad Institute Genome Sequencing Center for Infectious Disease"/>
            <person name="Wu L."/>
            <person name="Ma J."/>
        </authorList>
    </citation>
    <scope>NUCLEOTIDE SEQUENCE [LARGE SCALE GENOMIC DNA]</scope>
    <source>
        <strain evidence="12">JCM 14046</strain>
    </source>
</reference>
<comment type="caution">
    <text evidence="11">The sequence shown here is derived from an EMBL/GenBank/DDBJ whole genome shotgun (WGS) entry which is preliminary data.</text>
</comment>
<gene>
    <name evidence="11" type="ORF">GCM10009737_22810</name>
</gene>
<evidence type="ECO:0000256" key="9">
    <source>
        <dbReference type="SAM" id="Phobius"/>
    </source>
</evidence>
<feature type="transmembrane region" description="Helical" evidence="9">
    <location>
        <begin position="198"/>
        <end position="217"/>
    </location>
</feature>
<sequence>MSQSGTRLAMSIGVLGPSAGVVGPRCGAPRILADPPKRVAEIVVGRGPREVREDGRVAVDWRTAGRLVVLVAAVPLLCVQATLLVRGHDVAVGPAIALAAALSVAGPLALWRPRAAAALMALASGAQMSVTTAGGVGGWPWAVAPMLTALLVVVVLGVTGGWTVVLAVLVVSLAQTTAFAVLGAPWRDVTTSLANLSLWGSLATMAAALGVLGGRFTDVLDALRFERGVSADAQARRVVIEERARVARELHDVIAHNMSLVTVQARSAPARVPGLSAEAAAEFEQIAERASDTLAQMRGVLTVLRTEPGQSGRAPVPTLAQVPELFDAVRGSGQALAVSWRVDDAAELDEEVGATAYRIVQETLSNVRRHAPGSPVTVEVVTGPAEAPGELTIDVSNPLAHGLVAGPPGHGLVGMAERAAAVGGDVETGELVPGEYVVRARLPLRARTRSGEQP</sequence>
<dbReference type="CDD" id="cd16917">
    <property type="entry name" value="HATPase_UhpB-NarQ-NarX-like"/>
    <property type="match status" value="1"/>
</dbReference>